<dbReference type="GeneID" id="42364722"/>
<gene>
    <name evidence="1" type="ORF">LC1Nh_0339</name>
</gene>
<keyword evidence="2" id="KW-1185">Reference proteome</keyword>
<protein>
    <submittedName>
        <fullName evidence="1">Uncharacterized protein</fullName>
    </submittedName>
</protein>
<dbReference type="AlphaFoldDB" id="A0A5Q0UGA7"/>
<dbReference type="RefSeq" id="WP_153549979.1">
    <property type="nucleotide sequence ID" value="NZ_CP040089.1"/>
</dbReference>
<dbReference type="Proteomes" id="UP000377803">
    <property type="component" value="Chromosome"/>
</dbReference>
<sequence>MRNNSFILVLGLLTLVVVSSGCIDAEASLSMEEVGGTDLGEKASVDIVNMHIDFERVIQEGTSLTTENPPRDVLENGIPVLYNGSLYSLNRTEAGKKEGILVKYKAEKVGKSQGDEVNLITDEADMVDMILDQAGTGSNISIMTYNQFYSPEDKNESVLIDRNDTTFSRENTTVRVTKELEENSSEKLYNYTSKKVASNLSEYSSQLREKYLFELDASNLSEEFIQKAIEETYYGDETEELNRVLEALKEGQPVEEDGYSRTWIVDYRGNTFWVEARAPSLEQQSENDAQKGE</sequence>
<organism evidence="1 2">
    <name type="scientific">Candidatus Nanohalobium constans</name>
    <dbReference type="NCBI Taxonomy" id="2565781"/>
    <lineage>
        <taxon>Archaea</taxon>
        <taxon>Candidatus Nanohalarchaeota</taxon>
        <taxon>Candidatus Nanohalobia</taxon>
        <taxon>Candidatus Nanohalobiales</taxon>
        <taxon>Candidatus Nanohalobiaceae</taxon>
        <taxon>Candidatus Nanohalobium</taxon>
    </lineage>
</organism>
<proteinExistence type="predicted"/>
<dbReference type="OrthoDB" id="193751at2157"/>
<dbReference type="KEGG" id="ncon:LC1Nh_0339"/>
<dbReference type="EMBL" id="CP040089">
    <property type="protein sequence ID" value="QGA80240.1"/>
    <property type="molecule type" value="Genomic_DNA"/>
</dbReference>
<accession>A0A5Q0UGA7</accession>
<name>A0A5Q0UGA7_9ARCH</name>
<reference evidence="2" key="1">
    <citation type="submission" date="2019-05" db="EMBL/GenBank/DDBJ databases">
        <title>Candidatus Nanohalobium constans, a novel model system to study the DPANN nano-sized archaea: genomic and physiological characterization of a nanoarchaeon co-cultured with its chitinotrophic host.</title>
        <authorList>
            <person name="La Cono V."/>
            <person name="Arcadi E."/>
            <person name="Crisafi F."/>
            <person name="Denaro R."/>
            <person name="La Spada G."/>
            <person name="Messina E."/>
            <person name="Smedile F."/>
            <person name="Toshchakov S.V."/>
            <person name="Shevchenko M.A."/>
            <person name="Golyshin P.N."/>
            <person name="Golyshina O.V."/>
            <person name="Ferrer M."/>
            <person name="Rohde M."/>
            <person name="Mushegian A."/>
            <person name="Sorokin D.Y."/>
            <person name="Giuliano L."/>
            <person name="Yakimov M.M."/>
        </authorList>
    </citation>
    <scope>NUCLEOTIDE SEQUENCE [LARGE SCALE GENOMIC DNA]</scope>
    <source>
        <strain evidence="2">LC1Nh</strain>
    </source>
</reference>
<dbReference type="PROSITE" id="PS51257">
    <property type="entry name" value="PROKAR_LIPOPROTEIN"/>
    <property type="match status" value="1"/>
</dbReference>
<evidence type="ECO:0000313" key="2">
    <source>
        <dbReference type="Proteomes" id="UP000377803"/>
    </source>
</evidence>
<evidence type="ECO:0000313" key="1">
    <source>
        <dbReference type="EMBL" id="QGA80240.1"/>
    </source>
</evidence>